<dbReference type="STRING" id="1508389.SAMN05444003_0832"/>
<organism evidence="2 3">
    <name type="scientific">Cognatiyoonia sediminum</name>
    <dbReference type="NCBI Taxonomy" id="1508389"/>
    <lineage>
        <taxon>Bacteria</taxon>
        <taxon>Pseudomonadati</taxon>
        <taxon>Pseudomonadota</taxon>
        <taxon>Alphaproteobacteria</taxon>
        <taxon>Rhodobacterales</taxon>
        <taxon>Paracoccaceae</taxon>
        <taxon>Cognatiyoonia</taxon>
    </lineage>
</organism>
<evidence type="ECO:0000259" key="1">
    <source>
        <dbReference type="Pfam" id="PF07045"/>
    </source>
</evidence>
<dbReference type="InterPro" id="IPR011008">
    <property type="entry name" value="Dimeric_a/b-barrel"/>
</dbReference>
<name>A0A1M5MHL8_9RHOB</name>
<dbReference type="PANTHER" id="PTHR41521:SF4">
    <property type="entry name" value="BLR0684 PROTEIN"/>
    <property type="match status" value="1"/>
</dbReference>
<dbReference type="PANTHER" id="PTHR41521">
    <property type="match status" value="1"/>
</dbReference>
<dbReference type="Proteomes" id="UP000184074">
    <property type="component" value="Unassembled WGS sequence"/>
</dbReference>
<dbReference type="SUPFAM" id="SSF54909">
    <property type="entry name" value="Dimeric alpha+beta barrel"/>
    <property type="match status" value="1"/>
</dbReference>
<dbReference type="RefSeq" id="WP_072899523.1">
    <property type="nucleotide sequence ID" value="NZ_FQXB01000001.1"/>
</dbReference>
<keyword evidence="3" id="KW-1185">Reference proteome</keyword>
<dbReference type="OrthoDB" id="9806380at2"/>
<gene>
    <name evidence="2" type="ORF">SAMN05444003_0832</name>
</gene>
<dbReference type="AlphaFoldDB" id="A0A1M5MHL8"/>
<dbReference type="EMBL" id="FQXB01000001">
    <property type="protein sequence ID" value="SHG76691.1"/>
    <property type="molecule type" value="Genomic_DNA"/>
</dbReference>
<feature type="domain" description="DUF1330" evidence="1">
    <location>
        <begin position="3"/>
        <end position="95"/>
    </location>
</feature>
<dbReference type="InterPro" id="IPR010753">
    <property type="entry name" value="DUF1330"/>
</dbReference>
<proteinExistence type="predicted"/>
<reference evidence="2 3" key="1">
    <citation type="submission" date="2016-11" db="EMBL/GenBank/DDBJ databases">
        <authorList>
            <person name="Jaros S."/>
            <person name="Januszkiewicz K."/>
            <person name="Wedrychowicz H."/>
        </authorList>
    </citation>
    <scope>NUCLEOTIDE SEQUENCE [LARGE SCALE GENOMIC DNA]</scope>
    <source>
        <strain evidence="2 3">DSM 28715</strain>
    </source>
</reference>
<evidence type="ECO:0000313" key="2">
    <source>
        <dbReference type="EMBL" id="SHG76691.1"/>
    </source>
</evidence>
<evidence type="ECO:0000313" key="3">
    <source>
        <dbReference type="Proteomes" id="UP000184074"/>
    </source>
</evidence>
<accession>A0A1M5MHL8</accession>
<dbReference type="Pfam" id="PF07045">
    <property type="entry name" value="DUF1330"/>
    <property type="match status" value="1"/>
</dbReference>
<sequence length="97" mass="10687">MPTALWISHVSVIDPEAHGEYAKWAVAAIDEYGGDFLVRGGASVQLEGAERQRHIVVRFPSLKAAQNCYKSATYQEALSFAKGASERDLYIVEEVES</sequence>
<dbReference type="Gene3D" id="3.30.70.100">
    <property type="match status" value="1"/>
</dbReference>
<protein>
    <submittedName>
        <fullName evidence="2">Uncharacterized conserved protein, DUF1330 family</fullName>
    </submittedName>
</protein>